<evidence type="ECO:0000313" key="3">
    <source>
        <dbReference type="EMBL" id="RFT67711.1"/>
    </source>
</evidence>
<sequence length="150" mass="16226">MLKKLAIGTLAIGILLPGSLAHATSPQQVHNPLEIKPLVQTSSLSEQYSYSFSSLSDPRQFGYIYVNNAGHITFNVDQKTVDGKRITYAFLKMEPDGSSTIFGSGTFKGTGSFTFTTNKPAPVGTYMLYVKKVDSIRSSDSSGTITFTTP</sequence>
<dbReference type="Proteomes" id="UP000029389">
    <property type="component" value="Unassembled WGS sequence"/>
</dbReference>
<evidence type="ECO:0000256" key="1">
    <source>
        <dbReference type="SAM" id="SignalP"/>
    </source>
</evidence>
<feature type="signal peptide" evidence="1">
    <location>
        <begin position="1"/>
        <end position="23"/>
    </location>
</feature>
<keyword evidence="5" id="KW-1185">Reference proteome</keyword>
<name>A0A090YLM4_9BACI</name>
<reference evidence="3 5" key="2">
    <citation type="submission" date="2018-08" db="EMBL/GenBank/DDBJ databases">
        <title>Bacillus clarus sp. nov. strain PS00077A.</title>
        <authorList>
            <person name="Mendez Acevedo M."/>
            <person name="Carroll L."/>
            <person name="Mukherjee M."/>
            <person name="Wiedmann M."/>
            <person name="Kovac J."/>
        </authorList>
    </citation>
    <scope>NUCLEOTIDE SEQUENCE [LARGE SCALE GENOMIC DNA]</scope>
    <source>
        <strain evidence="3 5">PS00077A</strain>
    </source>
</reference>
<dbReference type="PATRIC" id="fig|1405.8.peg.789"/>
<gene>
    <name evidence="3" type="ORF">D0U04_06320</name>
    <name evidence="2" type="ORF">DJ93_614</name>
</gene>
<protein>
    <submittedName>
        <fullName evidence="2">Uncharacterized protein</fullName>
    </submittedName>
</protein>
<keyword evidence="1" id="KW-0732">Signal</keyword>
<proteinExistence type="predicted"/>
<evidence type="ECO:0000313" key="2">
    <source>
        <dbReference type="EMBL" id="KFM99723.1"/>
    </source>
</evidence>
<evidence type="ECO:0000313" key="4">
    <source>
        <dbReference type="Proteomes" id="UP000029389"/>
    </source>
</evidence>
<dbReference type="EMBL" id="QVOD01000005">
    <property type="protein sequence ID" value="RFT67711.1"/>
    <property type="molecule type" value="Genomic_DNA"/>
</dbReference>
<dbReference type="EMBL" id="JMQC01000008">
    <property type="protein sequence ID" value="KFM99723.1"/>
    <property type="molecule type" value="Genomic_DNA"/>
</dbReference>
<reference evidence="2 4" key="1">
    <citation type="submission" date="2014-04" db="EMBL/GenBank/DDBJ databases">
        <authorList>
            <person name="Bishop-Lilly K.A."/>
            <person name="Broomall S.M."/>
            <person name="Chain P.S."/>
            <person name="Chertkov O."/>
            <person name="Coyne S.R."/>
            <person name="Daligault H.E."/>
            <person name="Davenport K.W."/>
            <person name="Erkkila T."/>
            <person name="Frey K.G."/>
            <person name="Gibbons H.S."/>
            <person name="Gu W."/>
            <person name="Jaissle J."/>
            <person name="Johnson S.L."/>
            <person name="Koroleva G.I."/>
            <person name="Ladner J.T."/>
            <person name="Lo C.-C."/>
            <person name="Minogue T.D."/>
            <person name="Munk C."/>
            <person name="Palacios G.F."/>
            <person name="Redden C.L."/>
            <person name="Rosenzweig C.N."/>
            <person name="Scholz M.B."/>
            <person name="Teshima H."/>
            <person name="Xu Y."/>
        </authorList>
    </citation>
    <scope>NUCLEOTIDE SEQUENCE [LARGE SCALE GENOMIC DNA]</scope>
    <source>
        <strain evidence="2 4">BHP</strain>
    </source>
</reference>
<accession>A0A090YLM4</accession>
<comment type="caution">
    <text evidence="2">The sequence shown here is derived from an EMBL/GenBank/DDBJ whole genome shotgun (WGS) entry which is preliminary data.</text>
</comment>
<dbReference type="AlphaFoldDB" id="A0A090YLM4"/>
<dbReference type="RefSeq" id="WP_042979236.1">
    <property type="nucleotide sequence ID" value="NZ_JMQC01000008.1"/>
</dbReference>
<feature type="chain" id="PRO_5001867418" evidence="1">
    <location>
        <begin position="24"/>
        <end position="150"/>
    </location>
</feature>
<organism evidence="2 4">
    <name type="scientific">Bacillus clarus</name>
    <dbReference type="NCBI Taxonomy" id="2338372"/>
    <lineage>
        <taxon>Bacteria</taxon>
        <taxon>Bacillati</taxon>
        <taxon>Bacillota</taxon>
        <taxon>Bacilli</taxon>
        <taxon>Bacillales</taxon>
        <taxon>Bacillaceae</taxon>
        <taxon>Bacillus</taxon>
        <taxon>Bacillus cereus group</taxon>
    </lineage>
</organism>
<evidence type="ECO:0000313" key="5">
    <source>
        <dbReference type="Proteomes" id="UP000264294"/>
    </source>
</evidence>
<dbReference type="Proteomes" id="UP000264294">
    <property type="component" value="Unassembled WGS sequence"/>
</dbReference>